<keyword evidence="1" id="KW-0732">Signal</keyword>
<gene>
    <name evidence="7" type="primary">IGSF23</name>
</gene>
<dbReference type="SUPFAM" id="SSF48726">
    <property type="entry name" value="Immunoglobulin"/>
    <property type="match status" value="1"/>
</dbReference>
<dbReference type="InterPro" id="IPR036179">
    <property type="entry name" value="Ig-like_dom_sf"/>
</dbReference>
<evidence type="ECO:0000256" key="1">
    <source>
        <dbReference type="ARBA" id="ARBA00022729"/>
    </source>
</evidence>
<name>A0A673US31_SURSU</name>
<dbReference type="InterPro" id="IPR007110">
    <property type="entry name" value="Ig-like_dom"/>
</dbReference>
<reference evidence="7 8" key="1">
    <citation type="submission" date="2019-05" db="EMBL/GenBank/DDBJ databases">
        <title>A Chromosome-scale Meerkat (S. suricatta) Genome Assembly.</title>
        <authorList>
            <person name="Dudchenko O."/>
            <person name="Lieberman Aiden E."/>
            <person name="Tung J."/>
            <person name="Barreiro L.B."/>
            <person name="Clutton-Brock T.H."/>
        </authorList>
    </citation>
    <scope>NUCLEOTIDE SEQUENCE [LARGE SCALE GENOMIC DNA]</scope>
</reference>
<dbReference type="PROSITE" id="PS50835">
    <property type="entry name" value="IG_LIKE"/>
    <property type="match status" value="1"/>
</dbReference>
<proteinExistence type="predicted"/>
<keyword evidence="4" id="KW-0393">Immunoglobulin domain</keyword>
<organism evidence="7 8">
    <name type="scientific">Suricata suricatta</name>
    <name type="common">Meerkat</name>
    <dbReference type="NCBI Taxonomy" id="37032"/>
    <lineage>
        <taxon>Eukaryota</taxon>
        <taxon>Metazoa</taxon>
        <taxon>Chordata</taxon>
        <taxon>Craniata</taxon>
        <taxon>Vertebrata</taxon>
        <taxon>Euteleostomi</taxon>
        <taxon>Mammalia</taxon>
        <taxon>Eutheria</taxon>
        <taxon>Laurasiatheria</taxon>
        <taxon>Carnivora</taxon>
        <taxon>Feliformia</taxon>
        <taxon>Herpestidae</taxon>
        <taxon>Suricata</taxon>
    </lineage>
</organism>
<sequence length="234" mass="24524">MIYPHQGLPAPGHTAGPETLDTSGDLIEAGDTAVEGGRASSNGVMLLTFPSAVRGVIQSDLNYSVVLECLASYITPKPTMHWTFEGKPYDTGKMLIIRSLSSEHLGSYMCIAKNSLGEYASTPVTLSLPQDDVGPTEAEPIEPDPVLSVSGGAAIALLLAANMGGAILIGSVSFTIVQSLRCVLSFTPVCLLMSTQRPQTQSSLCSRCPLSSPETQSSLCSKREAPPIASPTKL</sequence>
<dbReference type="Ensembl" id="ENSSSUT00005031245.1">
    <property type="protein sequence ID" value="ENSSSUP00005027339.1"/>
    <property type="gene ID" value="ENSSSUG00005017698.1"/>
</dbReference>
<evidence type="ECO:0000256" key="3">
    <source>
        <dbReference type="ARBA" id="ARBA00023180"/>
    </source>
</evidence>
<keyword evidence="8" id="KW-1185">Reference proteome</keyword>
<dbReference type="Proteomes" id="UP000472268">
    <property type="component" value="Chromosome 16"/>
</dbReference>
<dbReference type="InterPro" id="IPR013783">
    <property type="entry name" value="Ig-like_fold"/>
</dbReference>
<feature type="compositionally biased region" description="Low complexity" evidence="5">
    <location>
        <begin position="202"/>
        <end position="213"/>
    </location>
</feature>
<reference evidence="7" key="3">
    <citation type="submission" date="2025-09" db="UniProtKB">
        <authorList>
            <consortium name="Ensembl"/>
        </authorList>
    </citation>
    <scope>IDENTIFICATION</scope>
</reference>
<feature type="region of interest" description="Disordered" evidence="5">
    <location>
        <begin position="202"/>
        <end position="234"/>
    </location>
</feature>
<dbReference type="AlphaFoldDB" id="A0A673US31"/>
<dbReference type="PANTHER" id="PTHR44337">
    <property type="entry name" value="CARCINOEMBRYONIC ANTIGEN-RELATED CELL ADHESION MOLECULE 8"/>
    <property type="match status" value="1"/>
</dbReference>
<evidence type="ECO:0000256" key="4">
    <source>
        <dbReference type="ARBA" id="ARBA00023319"/>
    </source>
</evidence>
<dbReference type="PANTHER" id="PTHR44337:SF13">
    <property type="entry name" value="IMMUNOGLOBULIN SUPERFAMILY MEMBER 23"/>
    <property type="match status" value="1"/>
</dbReference>
<evidence type="ECO:0000256" key="2">
    <source>
        <dbReference type="ARBA" id="ARBA00023157"/>
    </source>
</evidence>
<reference evidence="7" key="2">
    <citation type="submission" date="2025-08" db="UniProtKB">
        <authorList>
            <consortium name="Ensembl"/>
        </authorList>
    </citation>
    <scope>IDENTIFICATION</scope>
</reference>
<evidence type="ECO:0000313" key="7">
    <source>
        <dbReference type="Ensembl" id="ENSSSUP00005027339.1"/>
    </source>
</evidence>
<feature type="region of interest" description="Disordered" evidence="5">
    <location>
        <begin position="1"/>
        <end position="24"/>
    </location>
</feature>
<dbReference type="SMART" id="SM00409">
    <property type="entry name" value="IG"/>
    <property type="match status" value="1"/>
</dbReference>
<protein>
    <recommendedName>
        <fullName evidence="6">Ig-like domain-containing protein</fullName>
    </recommendedName>
</protein>
<evidence type="ECO:0000256" key="5">
    <source>
        <dbReference type="SAM" id="MobiDB-lite"/>
    </source>
</evidence>
<evidence type="ECO:0000259" key="6">
    <source>
        <dbReference type="PROSITE" id="PS50835"/>
    </source>
</evidence>
<accession>A0A673US31</accession>
<dbReference type="Gene3D" id="2.60.40.10">
    <property type="entry name" value="Immunoglobulins"/>
    <property type="match status" value="1"/>
</dbReference>
<evidence type="ECO:0000313" key="8">
    <source>
        <dbReference type="Proteomes" id="UP000472268"/>
    </source>
</evidence>
<feature type="domain" description="Ig-like" evidence="6">
    <location>
        <begin position="50"/>
        <end position="127"/>
    </location>
</feature>
<keyword evidence="2" id="KW-1015">Disulfide bond</keyword>
<dbReference type="InterPro" id="IPR003599">
    <property type="entry name" value="Ig_sub"/>
</dbReference>
<keyword evidence="3" id="KW-0325">Glycoprotein</keyword>
<dbReference type="InterPro" id="IPR052598">
    <property type="entry name" value="IgSF_CEA-related"/>
</dbReference>
<dbReference type="Pfam" id="PF13927">
    <property type="entry name" value="Ig_3"/>
    <property type="match status" value="1"/>
</dbReference>